<dbReference type="PANTHER" id="PTHR45982">
    <property type="entry name" value="REGULATOR OF CHROMOSOME CONDENSATION"/>
    <property type="match status" value="1"/>
</dbReference>
<dbReference type="EMBL" id="CAJZBQ010000003">
    <property type="protein sequence ID" value="CAG9310811.1"/>
    <property type="molecule type" value="Genomic_DNA"/>
</dbReference>
<dbReference type="InterPro" id="IPR000408">
    <property type="entry name" value="Reg_chr_condens"/>
</dbReference>
<dbReference type="PROSITE" id="PS50012">
    <property type="entry name" value="RCC1_3"/>
    <property type="match status" value="4"/>
</dbReference>
<proteinExistence type="predicted"/>
<feature type="repeat" description="RCC1" evidence="1">
    <location>
        <begin position="457"/>
        <end position="508"/>
    </location>
</feature>
<reference evidence="2" key="1">
    <citation type="submission" date="2021-09" db="EMBL/GenBank/DDBJ databases">
        <authorList>
            <consortium name="AG Swart"/>
            <person name="Singh M."/>
            <person name="Singh A."/>
            <person name="Seah K."/>
            <person name="Emmerich C."/>
        </authorList>
    </citation>
    <scope>NUCLEOTIDE SEQUENCE</scope>
    <source>
        <strain evidence="2">ATCC30299</strain>
    </source>
</reference>
<evidence type="ECO:0000313" key="3">
    <source>
        <dbReference type="Proteomes" id="UP001162131"/>
    </source>
</evidence>
<dbReference type="Proteomes" id="UP001162131">
    <property type="component" value="Unassembled WGS sequence"/>
</dbReference>
<accession>A0AAU9IBP4</accession>
<dbReference type="AlphaFoldDB" id="A0AAU9IBP4"/>
<dbReference type="InterPro" id="IPR051553">
    <property type="entry name" value="Ran_GTPase-activating"/>
</dbReference>
<dbReference type="PANTHER" id="PTHR45982:SF1">
    <property type="entry name" value="REGULATOR OF CHROMOSOME CONDENSATION"/>
    <property type="match status" value="1"/>
</dbReference>
<protein>
    <submittedName>
        <fullName evidence="2">Uncharacterized protein</fullName>
    </submittedName>
</protein>
<sequence>MDIQAETYSTILPSIDSFNNTLSTYQLKAGLNYRGLNTVVSFSQNYLQLFFDPLFLFPTLKSTKDILAESHSTVKANKLIFTYEIDINKSLQLLAQTSPFNQPNSQSNSKSRIEEVPLNSFEQGSQISILTHSNILNISGLNNQFIENGSLSSQCGSSSDGKRLVDTETFDKDLIEQIQKDFQENSEIDEKNIEISLKSSFTSLLGKSITNTNARASLLNMRLSAVINQEISAIEDGSFRGGFGDSEIEWDPRGSCPFRKASEFSLFRKLSSSSQITEEEKHDSDESCIFLPDEGKAQTIKFYADDSASKNILKKIHTRPSIIKLEPKQLESPPISISEYIETIETEPSIKWPDPYFPILKKALICSSQDISFSEEQTEIPNTLEIISSVCFCGFNSALSLEFSDVEDYNKASADQKLKTHSRPLLFSEKIVKSIAVSEVCWISCGFEHCALVTTSGKVMTWGYGASGCLGQGNTKSYSFPKLVRDLSNECIVYVDCGGYHTVALTDNGDVYTWGRGDANQLGIPTEELYKDELGHASLRPAKLQYFTDQDIFIKSAACGEAHTLLLDTLGCIYAFGWAEDGQLGISAENVTSDYMSKEISQVTSLSGIVVSQISAGANFSACLTEGGKVYVWGSGENGQLGTENFENLKQKTPILVEKLKDEFIVSIDCGENHMICMSQDNKIFGWGLGKAGVFVNSEEGFTPGSDLICHVPKIVPSLENTQFFVVKSGKEAEKLSPQNEDYNNLALALTEKLRQLQDYD</sequence>
<name>A0AAU9IBP4_9CILI</name>
<evidence type="ECO:0000256" key="1">
    <source>
        <dbReference type="PROSITE-ProRule" id="PRU00235"/>
    </source>
</evidence>
<comment type="caution">
    <text evidence="2">The sequence shown here is derived from an EMBL/GenBank/DDBJ whole genome shotgun (WGS) entry which is preliminary data.</text>
</comment>
<dbReference type="PRINTS" id="PR00633">
    <property type="entry name" value="RCCNDNSATION"/>
</dbReference>
<keyword evidence="3" id="KW-1185">Reference proteome</keyword>
<evidence type="ECO:0000313" key="2">
    <source>
        <dbReference type="EMBL" id="CAG9310811.1"/>
    </source>
</evidence>
<dbReference type="InterPro" id="IPR009091">
    <property type="entry name" value="RCC1/BLIP-II"/>
</dbReference>
<dbReference type="Pfam" id="PF00415">
    <property type="entry name" value="RCC1"/>
    <property type="match status" value="4"/>
</dbReference>
<dbReference type="Gene3D" id="2.130.10.30">
    <property type="entry name" value="Regulator of chromosome condensation 1/beta-lactamase-inhibitor protein II"/>
    <property type="match status" value="2"/>
</dbReference>
<gene>
    <name evidence="2" type="ORF">BSTOLATCC_MIC2525</name>
</gene>
<feature type="repeat" description="RCC1" evidence="1">
    <location>
        <begin position="628"/>
        <end position="681"/>
    </location>
</feature>
<organism evidence="2 3">
    <name type="scientific">Blepharisma stoltei</name>
    <dbReference type="NCBI Taxonomy" id="1481888"/>
    <lineage>
        <taxon>Eukaryota</taxon>
        <taxon>Sar</taxon>
        <taxon>Alveolata</taxon>
        <taxon>Ciliophora</taxon>
        <taxon>Postciliodesmatophora</taxon>
        <taxon>Heterotrichea</taxon>
        <taxon>Heterotrichida</taxon>
        <taxon>Blepharismidae</taxon>
        <taxon>Blepharisma</taxon>
    </lineage>
</organism>
<feature type="repeat" description="RCC1" evidence="1">
    <location>
        <begin position="571"/>
        <end position="627"/>
    </location>
</feature>
<dbReference type="SUPFAM" id="SSF50985">
    <property type="entry name" value="RCC1/BLIP-II"/>
    <property type="match status" value="1"/>
</dbReference>
<feature type="repeat" description="RCC1" evidence="1">
    <location>
        <begin position="509"/>
        <end position="570"/>
    </location>
</feature>